<feature type="site" description="Selectivity filter" evidence="10">
    <location>
        <position position="46"/>
    </location>
</feature>
<dbReference type="CDD" id="cd00333">
    <property type="entry name" value="MIP"/>
    <property type="match status" value="1"/>
</dbReference>
<proteinExistence type="inferred from homology"/>
<dbReference type="NCBIfam" id="NF003838">
    <property type="entry name" value="PRK05420.1"/>
    <property type="match status" value="1"/>
</dbReference>
<feature type="transmembrane region" description="Helical" evidence="10">
    <location>
        <begin position="38"/>
        <end position="57"/>
    </location>
</feature>
<feature type="site" description="Selectivity filter" evidence="10">
    <location>
        <position position="176"/>
    </location>
</feature>
<dbReference type="InterPro" id="IPR034294">
    <property type="entry name" value="Aquaporin_transptr"/>
</dbReference>
<sequence length="253" mass="25998">MRAQARPLLAEFVGTFFLVLAGCGTAVLAGTFPEVGVGIVGVALAFGLVLLVMAYAIGDISGCHINPAVSVGLWIGGRFPGRDVIPYIVVQVLGGILAAAVLYLIAGGTPGFTLADGFAANGYAEHSPGGYSLLSALTIEVFMTALFVFAIMGATHKRVPAAVAPVAIGLALTLVHLISIPVTNTSVNPARSTGVALFVGDWALTQLWLFWLAPIAGGMGGALLYRALGERSTETAEDERAVEIPPDVAARPV</sequence>
<evidence type="ECO:0000256" key="5">
    <source>
        <dbReference type="ARBA" id="ARBA00022519"/>
    </source>
</evidence>
<dbReference type="SUPFAM" id="SSF81338">
    <property type="entry name" value="Aquaporin-like"/>
    <property type="match status" value="1"/>
</dbReference>
<dbReference type="InterPro" id="IPR023743">
    <property type="entry name" value="Aquaporin_Z"/>
</dbReference>
<evidence type="ECO:0000256" key="10">
    <source>
        <dbReference type="HAMAP-Rule" id="MF_01146"/>
    </source>
</evidence>
<feature type="transmembrane region" description="Helical" evidence="10">
    <location>
        <begin position="202"/>
        <end position="225"/>
    </location>
</feature>
<feature type="site" description="Selectivity filter" evidence="10">
    <location>
        <position position="185"/>
    </location>
</feature>
<feature type="transmembrane region" description="Helical" evidence="10">
    <location>
        <begin position="12"/>
        <end position="32"/>
    </location>
</feature>
<feature type="transmembrane region" description="Helical" evidence="10">
    <location>
        <begin position="131"/>
        <end position="152"/>
    </location>
</feature>
<comment type="function">
    <text evidence="10">Channel that permits osmotically driven movement of water in both directions. It is involved in the osmoregulation and in the maintenance of cell turgor during volume expansion in rapidly growing cells. It mediates rapid entry or exit of water in response to abrupt changes in osmolarity.</text>
</comment>
<dbReference type="Gene3D" id="1.20.1080.10">
    <property type="entry name" value="Glycerol uptake facilitator protein"/>
    <property type="match status" value="1"/>
</dbReference>
<evidence type="ECO:0000313" key="11">
    <source>
        <dbReference type="EMBL" id="TXD37954.1"/>
    </source>
</evidence>
<dbReference type="EMBL" id="VOSL01000038">
    <property type="protein sequence ID" value="TXD37954.1"/>
    <property type="molecule type" value="Genomic_DNA"/>
</dbReference>
<keyword evidence="5" id="KW-0997">Cell inner membrane</keyword>
<comment type="caution">
    <text evidence="11">The sequence shown here is derived from an EMBL/GenBank/DDBJ whole genome shotgun (WGS) entry which is preliminary data.</text>
</comment>
<feature type="transmembrane region" description="Helical" evidence="10">
    <location>
        <begin position="84"/>
        <end position="106"/>
    </location>
</feature>
<gene>
    <name evidence="10 11" type="primary">aqpZ</name>
    <name evidence="11" type="ORF">FRC96_07885</name>
</gene>
<dbReference type="FunFam" id="1.20.1080.10:FF:000007">
    <property type="entry name" value="Aquaporin Z"/>
    <property type="match status" value="1"/>
</dbReference>
<protein>
    <recommendedName>
        <fullName evidence="10">Aquaporin Z</fullName>
    </recommendedName>
</protein>
<organism evidence="11 12">
    <name type="scientific">Lujinxingia vulgaris</name>
    <dbReference type="NCBI Taxonomy" id="2600176"/>
    <lineage>
        <taxon>Bacteria</taxon>
        <taxon>Deltaproteobacteria</taxon>
        <taxon>Bradymonadales</taxon>
        <taxon>Lujinxingiaceae</taxon>
        <taxon>Lujinxingia</taxon>
    </lineage>
</organism>
<evidence type="ECO:0000256" key="8">
    <source>
        <dbReference type="ARBA" id="ARBA00022989"/>
    </source>
</evidence>
<dbReference type="GO" id="GO:0005886">
    <property type="term" value="C:plasma membrane"/>
    <property type="evidence" value="ECO:0007669"/>
    <property type="project" value="UniProtKB-SubCell"/>
</dbReference>
<feature type="short sequence motif" description="NPA 2" evidence="10">
    <location>
        <begin position="188"/>
        <end position="190"/>
    </location>
</feature>
<dbReference type="AlphaFoldDB" id="A0A5C6XII9"/>
<keyword evidence="3 10" id="KW-0813">Transport</keyword>
<evidence type="ECO:0000256" key="6">
    <source>
        <dbReference type="ARBA" id="ARBA00022692"/>
    </source>
</evidence>
<dbReference type="PROSITE" id="PS00221">
    <property type="entry name" value="MIP"/>
    <property type="match status" value="1"/>
</dbReference>
<dbReference type="GO" id="GO:0015250">
    <property type="term" value="F:water channel activity"/>
    <property type="evidence" value="ECO:0007669"/>
    <property type="project" value="UniProtKB-UniRule"/>
</dbReference>
<feature type="transmembrane region" description="Helical" evidence="10">
    <location>
        <begin position="159"/>
        <end position="182"/>
    </location>
</feature>
<dbReference type="OrthoDB" id="9807293at2"/>
<dbReference type="InterPro" id="IPR000425">
    <property type="entry name" value="MIP"/>
</dbReference>
<dbReference type="InterPro" id="IPR023271">
    <property type="entry name" value="Aquaporin-like"/>
</dbReference>
<evidence type="ECO:0000256" key="9">
    <source>
        <dbReference type="ARBA" id="ARBA00023136"/>
    </source>
</evidence>
<comment type="catalytic activity">
    <reaction evidence="10">
        <text>H2O(in) = H2O(out)</text>
        <dbReference type="Rhea" id="RHEA:29667"/>
        <dbReference type="ChEBI" id="CHEBI:15377"/>
    </reaction>
</comment>
<comment type="subunit">
    <text evidence="10">Homotetramer.</text>
</comment>
<dbReference type="PRINTS" id="PR00783">
    <property type="entry name" value="MINTRINSICP"/>
</dbReference>
<reference evidence="11 12" key="1">
    <citation type="submission" date="2019-08" db="EMBL/GenBank/DDBJ databases">
        <title>Bradymonadales sp. TMQ2.</title>
        <authorList>
            <person name="Liang Q."/>
        </authorList>
    </citation>
    <scope>NUCLEOTIDE SEQUENCE [LARGE SCALE GENOMIC DNA]</scope>
    <source>
        <strain evidence="11 12">TMQ2</strain>
    </source>
</reference>
<dbReference type="RefSeq" id="WP_146973960.1">
    <property type="nucleotide sequence ID" value="NZ_VOSL01000038.1"/>
</dbReference>
<dbReference type="NCBIfam" id="TIGR00861">
    <property type="entry name" value="MIP"/>
    <property type="match status" value="1"/>
</dbReference>
<dbReference type="PANTHER" id="PTHR19139">
    <property type="entry name" value="AQUAPORIN TRANSPORTER"/>
    <property type="match status" value="1"/>
</dbReference>
<feature type="site" description="Selectivity filter" evidence="10">
    <location>
        <position position="191"/>
    </location>
</feature>
<evidence type="ECO:0000313" key="12">
    <source>
        <dbReference type="Proteomes" id="UP000321046"/>
    </source>
</evidence>
<keyword evidence="6 10" id="KW-0812">Transmembrane</keyword>
<dbReference type="PANTHER" id="PTHR19139:SF199">
    <property type="entry name" value="MIP17260P"/>
    <property type="match status" value="1"/>
</dbReference>
<keyword evidence="9 10" id="KW-0472">Membrane</keyword>
<keyword evidence="7 10" id="KW-0677">Repeat</keyword>
<accession>A0A5C6XII9</accession>
<dbReference type="InterPro" id="IPR022357">
    <property type="entry name" value="MIP_CS"/>
</dbReference>
<dbReference type="PROSITE" id="PS51257">
    <property type="entry name" value="PROKAR_LIPOPROTEIN"/>
    <property type="match status" value="1"/>
</dbReference>
<evidence type="ECO:0000256" key="1">
    <source>
        <dbReference type="ARBA" id="ARBA00004651"/>
    </source>
</evidence>
<comment type="similarity">
    <text evidence="2 10">Belongs to the MIP/aquaporin (TC 1.A.8) family.</text>
</comment>
<evidence type="ECO:0000256" key="7">
    <source>
        <dbReference type="ARBA" id="ARBA00022737"/>
    </source>
</evidence>
<comment type="subcellular location">
    <subcellularLocation>
        <location evidence="1 10">Cell membrane</location>
        <topology evidence="1 10">Multi-pass membrane protein</topology>
    </subcellularLocation>
</comment>
<name>A0A5C6XII9_9DELT</name>
<keyword evidence="8 10" id="KW-1133">Transmembrane helix</keyword>
<evidence type="ECO:0000256" key="2">
    <source>
        <dbReference type="ARBA" id="ARBA00006175"/>
    </source>
</evidence>
<evidence type="ECO:0000256" key="4">
    <source>
        <dbReference type="ARBA" id="ARBA00022475"/>
    </source>
</evidence>
<comment type="domain">
    <text evidence="10">Aquaporins contain two tandem repeats each containing three membrane-spanning domains and a pore-forming loop with the signature motif Asn-Pro-Ala (NPA).</text>
</comment>
<feature type="site" description="Involved in tetramerization or stability of the tetramer" evidence="10">
    <location>
        <position position="23"/>
    </location>
</feature>
<dbReference type="Proteomes" id="UP000321046">
    <property type="component" value="Unassembled WGS sequence"/>
</dbReference>
<feature type="short sequence motif" description="NPA 1" evidence="10">
    <location>
        <begin position="66"/>
        <end position="68"/>
    </location>
</feature>
<keyword evidence="4 10" id="KW-1003">Cell membrane</keyword>
<dbReference type="Pfam" id="PF00230">
    <property type="entry name" value="MIP"/>
    <property type="match status" value="1"/>
</dbReference>
<dbReference type="HAMAP" id="MF_01146">
    <property type="entry name" value="Aquaporin_Z"/>
    <property type="match status" value="1"/>
</dbReference>
<evidence type="ECO:0000256" key="3">
    <source>
        <dbReference type="ARBA" id="ARBA00022448"/>
    </source>
</evidence>